<evidence type="ECO:0000313" key="12">
    <source>
        <dbReference type="Proteomes" id="UP001526426"/>
    </source>
</evidence>
<evidence type="ECO:0000313" key="11">
    <source>
        <dbReference type="EMBL" id="MCW6035245.1"/>
    </source>
</evidence>
<evidence type="ECO:0000256" key="8">
    <source>
        <dbReference type="ARBA" id="ARBA00023152"/>
    </source>
</evidence>
<comment type="function">
    <text evidence="9">Catalyzes the phosphorylation of D-fructose 6-phosphate to fructose 1,6-bisphosphate by ATP, the first committing step of glycolysis.</text>
</comment>
<dbReference type="EMBL" id="JAIHOM010000010">
    <property type="protein sequence ID" value="MCW6035245.1"/>
    <property type="molecule type" value="Genomic_DNA"/>
</dbReference>
<dbReference type="PIRSF" id="PIRSF000532">
    <property type="entry name" value="ATP_PFK_prok"/>
    <property type="match status" value="1"/>
</dbReference>
<name>A0ABT3L2M5_9CYAN</name>
<dbReference type="Gene3D" id="3.40.50.460">
    <property type="entry name" value="Phosphofructokinase domain"/>
    <property type="match status" value="1"/>
</dbReference>
<feature type="binding site" description="in other chain" evidence="9">
    <location>
        <begin position="176"/>
        <end position="178"/>
    </location>
    <ligand>
        <name>substrate</name>
        <note>ligand shared between dimeric partners</note>
    </ligand>
</feature>
<organism evidence="11 12">
    <name type="scientific">Spirulina subsalsa FACHB-351</name>
    <dbReference type="NCBI Taxonomy" id="234711"/>
    <lineage>
        <taxon>Bacteria</taxon>
        <taxon>Bacillati</taxon>
        <taxon>Cyanobacteriota</taxon>
        <taxon>Cyanophyceae</taxon>
        <taxon>Spirulinales</taxon>
        <taxon>Spirulinaceae</taxon>
        <taxon>Spirulina</taxon>
    </lineage>
</organism>
<feature type="domain" description="Phosphofructokinase" evidence="10">
    <location>
        <begin position="6"/>
        <end position="292"/>
    </location>
</feature>
<dbReference type="Gene3D" id="3.40.50.450">
    <property type="match status" value="1"/>
</dbReference>
<keyword evidence="6 9" id="KW-0418">Kinase</keyword>
<dbReference type="HAMAP" id="MF_01976">
    <property type="entry name" value="Phosphofructokinase_III"/>
    <property type="match status" value="1"/>
</dbReference>
<feature type="active site" description="Proton acceptor" evidence="9">
    <location>
        <position position="134"/>
    </location>
</feature>
<comment type="pathway">
    <text evidence="2 9">Carbohydrate degradation; glycolysis; D-glyceraldehyde 3-phosphate and glycerone phosphate from D-glucose: step 3/4.</text>
</comment>
<reference evidence="11 12" key="1">
    <citation type="submission" date="2021-08" db="EMBL/GenBank/DDBJ databases">
        <title>Draft genome sequence of Spirulina subsalsa with high tolerance to salinity and hype-accumulation of phycocyanin.</title>
        <authorList>
            <person name="Pei H."/>
            <person name="Jiang L."/>
        </authorList>
    </citation>
    <scope>NUCLEOTIDE SEQUENCE [LARGE SCALE GENOMIC DNA]</scope>
    <source>
        <strain evidence="11 12">FACHB-351</strain>
    </source>
</reference>
<dbReference type="PANTHER" id="PTHR13697">
    <property type="entry name" value="PHOSPHOFRUCTOKINASE"/>
    <property type="match status" value="1"/>
</dbReference>
<proteinExistence type="inferred from homology"/>
<keyword evidence="5 9" id="KW-0479">Metal-binding</keyword>
<evidence type="ECO:0000256" key="1">
    <source>
        <dbReference type="ARBA" id="ARBA00001946"/>
    </source>
</evidence>
<keyword evidence="4 9" id="KW-0808">Transferase</keyword>
<evidence type="ECO:0000256" key="5">
    <source>
        <dbReference type="ARBA" id="ARBA00022723"/>
    </source>
</evidence>
<feature type="binding site" evidence="9">
    <location>
        <position position="169"/>
    </location>
    <ligand>
        <name>substrate</name>
        <note>ligand shared between dimeric partners</note>
    </ligand>
</feature>
<dbReference type="InterPro" id="IPR015912">
    <property type="entry name" value="Phosphofructokinase_CS"/>
</dbReference>
<dbReference type="RefSeq" id="WP_265262917.1">
    <property type="nucleotide sequence ID" value="NZ_JAIHOM010000010.1"/>
</dbReference>
<dbReference type="EC" id="2.7.1.11" evidence="9"/>
<dbReference type="PRINTS" id="PR00476">
    <property type="entry name" value="PHFRCTKINASE"/>
</dbReference>
<dbReference type="InterPro" id="IPR035966">
    <property type="entry name" value="PKF_sf"/>
</dbReference>
<dbReference type="GO" id="GO:0003872">
    <property type="term" value="F:6-phosphofructokinase activity"/>
    <property type="evidence" value="ECO:0007669"/>
    <property type="project" value="UniProtKB-EC"/>
</dbReference>
<evidence type="ECO:0000256" key="2">
    <source>
        <dbReference type="ARBA" id="ARBA00004679"/>
    </source>
</evidence>
<evidence type="ECO:0000256" key="3">
    <source>
        <dbReference type="ARBA" id="ARBA00022490"/>
    </source>
</evidence>
<keyword evidence="7 9" id="KW-0460">Magnesium</keyword>
<comment type="cofactor">
    <cofactor evidence="1 9">
        <name>Mg(2+)</name>
        <dbReference type="ChEBI" id="CHEBI:18420"/>
    </cofactor>
</comment>
<comment type="similarity">
    <text evidence="9">Belongs to the phosphofructokinase type A (PFKA) family. Mixed-substrate PFK group III subfamily.</text>
</comment>
<accession>A0ABT3L2M5</accession>
<evidence type="ECO:0000256" key="7">
    <source>
        <dbReference type="ARBA" id="ARBA00022842"/>
    </source>
</evidence>
<keyword evidence="8 9" id="KW-0324">Glycolysis</keyword>
<keyword evidence="9" id="KW-0067">ATP-binding</keyword>
<feature type="binding site" evidence="9">
    <location>
        <position position="260"/>
    </location>
    <ligand>
        <name>substrate</name>
        <note>ligand shared between dimeric partners</note>
    </ligand>
</feature>
<dbReference type="SUPFAM" id="SSF53784">
    <property type="entry name" value="Phosphofructokinase"/>
    <property type="match status" value="1"/>
</dbReference>
<dbReference type="NCBIfam" id="NF002872">
    <property type="entry name" value="PRK03202.1"/>
    <property type="match status" value="1"/>
</dbReference>
<sequence>MGEKKRIGVLTSGGDCAGLNATIRAIVNRAVVTYGWEVVGIKGATNGLMTTPPEYIDLHLSKVESLLTKGGTLLGTTNKGEKRLEECLDLIVENYHRLGLHALIGIGGDGSLAILHRIAKYGNINFVGIPKTIDNDVYLTEYAIGYQTAVNVATEALDRLHSTAESHERIMILEVMGRDAGHIALNAGIAGGAHIILIPEIPYNIENVCRKIAERKQHGFNHTVMIVSEAVYTRNGTCRVGKIGQFFADMITELTGIDTRVTVLGHVQRGGMPSPADRILASSFGVAAVDLIAQENYNKIVAWQNHQVVPVPIEEATGKIRIVDPHDTLVKTAVGLGIYIGEHEGSLEISHNGSGHPAQMFPLADSKILNASIG</sequence>
<feature type="binding site" evidence="9">
    <location>
        <position position="109"/>
    </location>
    <ligand>
        <name>Mg(2+)</name>
        <dbReference type="ChEBI" id="CHEBI:18420"/>
        <note>catalytic</note>
    </ligand>
</feature>
<dbReference type="PANTHER" id="PTHR13697:SF52">
    <property type="entry name" value="ATP-DEPENDENT 6-PHOSPHOFRUCTOKINASE 3"/>
    <property type="match status" value="1"/>
</dbReference>
<protein>
    <recommendedName>
        <fullName evidence="9">ATP-dependent 6-phosphofructokinase</fullName>
        <shortName evidence="9">ATP-PFK</shortName>
        <shortName evidence="9">Phosphofructokinase</shortName>
        <ecNumber evidence="9">2.7.1.11</ecNumber>
    </recommendedName>
    <alternativeName>
        <fullName evidence="9">Phosphohexokinase</fullName>
    </alternativeName>
</protein>
<keyword evidence="12" id="KW-1185">Reference proteome</keyword>
<dbReference type="Proteomes" id="UP001526426">
    <property type="component" value="Unassembled WGS sequence"/>
</dbReference>
<keyword evidence="3 9" id="KW-0963">Cytoplasm</keyword>
<feature type="binding site" evidence="9">
    <location>
        <position position="14"/>
    </location>
    <ligand>
        <name>ATP</name>
        <dbReference type="ChEBI" id="CHEBI:30616"/>
    </ligand>
</feature>
<feature type="binding site" evidence="9">
    <location>
        <begin position="108"/>
        <end position="111"/>
    </location>
    <ligand>
        <name>ATP</name>
        <dbReference type="ChEBI" id="CHEBI:30616"/>
    </ligand>
</feature>
<comment type="subcellular location">
    <subcellularLocation>
        <location evidence="9">Cytoplasm</location>
    </subcellularLocation>
</comment>
<comment type="caution">
    <text evidence="9">Lacks conserved residue(s) required for the propagation of feature annotation.</text>
</comment>
<feature type="binding site" description="in other chain" evidence="9">
    <location>
        <position position="229"/>
    </location>
    <ligand>
        <name>substrate</name>
        <note>ligand shared between dimeric partners</note>
    </ligand>
</feature>
<evidence type="ECO:0000259" key="10">
    <source>
        <dbReference type="Pfam" id="PF00365"/>
    </source>
</evidence>
<comment type="caution">
    <text evidence="11">The sequence shown here is derived from an EMBL/GenBank/DDBJ whole genome shotgun (WGS) entry which is preliminary data.</text>
</comment>
<evidence type="ECO:0000256" key="6">
    <source>
        <dbReference type="ARBA" id="ARBA00022777"/>
    </source>
</evidence>
<gene>
    <name evidence="9" type="primary">pfkA</name>
    <name evidence="11" type="ORF">K4A83_03020</name>
</gene>
<comment type="subunit">
    <text evidence="9">Homodimer or homotetramer.</text>
</comment>
<dbReference type="InterPro" id="IPR000023">
    <property type="entry name" value="Phosphofructokinase_dom"/>
</dbReference>
<evidence type="ECO:0000256" key="4">
    <source>
        <dbReference type="ARBA" id="ARBA00022679"/>
    </source>
</evidence>
<evidence type="ECO:0000256" key="9">
    <source>
        <dbReference type="HAMAP-Rule" id="MF_01976"/>
    </source>
</evidence>
<dbReference type="InterPro" id="IPR012003">
    <property type="entry name" value="ATP_PFK_prok-type"/>
</dbReference>
<dbReference type="PROSITE" id="PS00433">
    <property type="entry name" value="PHOSPHOFRUCTOKINASE"/>
    <property type="match status" value="1"/>
</dbReference>
<feature type="binding site" evidence="9">
    <location>
        <begin position="79"/>
        <end position="80"/>
    </location>
    <ligand>
        <name>ATP</name>
        <dbReference type="ChEBI" id="CHEBI:30616"/>
    </ligand>
</feature>
<feature type="site" description="Important for substrate specificity; cannot use PPi as phosphoryl donor" evidence="9">
    <location>
        <position position="110"/>
    </location>
</feature>
<feature type="binding site" description="in other chain" evidence="9">
    <location>
        <begin position="266"/>
        <end position="269"/>
    </location>
    <ligand>
        <name>substrate</name>
        <note>ligand shared between dimeric partners</note>
    </ligand>
</feature>
<dbReference type="Pfam" id="PF00365">
    <property type="entry name" value="PFK"/>
    <property type="match status" value="1"/>
</dbReference>
<dbReference type="InterPro" id="IPR012829">
    <property type="entry name" value="Phosphofructokinase_III"/>
</dbReference>
<keyword evidence="9" id="KW-0547">Nucleotide-binding</keyword>
<feature type="binding site" description="in other chain" evidence="9">
    <location>
        <begin position="132"/>
        <end position="134"/>
    </location>
    <ligand>
        <name>substrate</name>
        <note>ligand shared between dimeric partners</note>
    </ligand>
</feature>
<comment type="catalytic activity">
    <reaction evidence="9">
        <text>beta-D-fructose 6-phosphate + ATP = beta-D-fructose 1,6-bisphosphate + ADP + H(+)</text>
        <dbReference type="Rhea" id="RHEA:16109"/>
        <dbReference type="ChEBI" id="CHEBI:15378"/>
        <dbReference type="ChEBI" id="CHEBI:30616"/>
        <dbReference type="ChEBI" id="CHEBI:32966"/>
        <dbReference type="ChEBI" id="CHEBI:57634"/>
        <dbReference type="ChEBI" id="CHEBI:456216"/>
        <dbReference type="EC" id="2.7.1.11"/>
    </reaction>
</comment>
<dbReference type="InterPro" id="IPR022953">
    <property type="entry name" value="ATP_PFK"/>
</dbReference>